<keyword evidence="1" id="KW-0539">Nucleus</keyword>
<dbReference type="SMART" id="SM00066">
    <property type="entry name" value="GAL4"/>
    <property type="match status" value="1"/>
</dbReference>
<feature type="compositionally biased region" description="Polar residues" evidence="2">
    <location>
        <begin position="100"/>
        <end position="109"/>
    </location>
</feature>
<dbReference type="InterPro" id="IPR036864">
    <property type="entry name" value="Zn2-C6_fun-type_DNA-bd_sf"/>
</dbReference>
<evidence type="ECO:0000256" key="1">
    <source>
        <dbReference type="ARBA" id="ARBA00023242"/>
    </source>
</evidence>
<dbReference type="Proteomes" id="UP001303473">
    <property type="component" value="Unassembled WGS sequence"/>
</dbReference>
<feature type="compositionally biased region" description="Low complexity" evidence="2">
    <location>
        <begin position="402"/>
        <end position="413"/>
    </location>
</feature>
<accession>A0AAN6N8M3</accession>
<dbReference type="AlphaFoldDB" id="A0AAN6N8M3"/>
<evidence type="ECO:0000313" key="5">
    <source>
        <dbReference type="Proteomes" id="UP001303473"/>
    </source>
</evidence>
<dbReference type="InterPro" id="IPR001138">
    <property type="entry name" value="Zn2Cys6_DnaBD"/>
</dbReference>
<dbReference type="PROSITE" id="PS50048">
    <property type="entry name" value="ZN2_CY6_FUNGAL_2"/>
    <property type="match status" value="1"/>
</dbReference>
<sequence>MLSTWAPMYAVLTNTFQYKDLQVASNPLRKRRGPYGRFACVRCRSNKVRCTGEDGGCQRCISKGHECDYGAPPDSPIAPDTANPTKATTHRKRKSDALLTPNSDAIPQTPDNIAIGDGKFEVPGSMKTHLRSPSSDPCLLSPESLYSMPVDSMEDFFTTDFQPFSGFGYSSPIERPADDSFIASLDPSLVSVTDCEEDIPSPSTSHGEPEADFPCDDKEVAATVSHPTPSCQMEATCSCINTALVAHENLSLHIGPGRWSSNPRTSLHKTQTPKDTTQESALLQCLKRTVATLEELLNCHISCGRSEFVMLLISTCSSMLSAAEYLVCGASQEDKIHPSVEQKSSGPFSRAVLQTANPGVMGDATSPGEDDLSAMDHCSAIPKQCPDTQSELFITRGPLWQPTTTASDSPDSSFANTEPSQPRFEIGSWGLDEDDEHHVFRGLLTARMTKLGFLLKKLQQAVERHDWPGHGHLVQQLQARYERALCALKEGLFAGG</sequence>
<name>A0AAN6N8M3_9PEZI</name>
<feature type="domain" description="Zn(2)-C6 fungal-type" evidence="3">
    <location>
        <begin position="39"/>
        <end position="69"/>
    </location>
</feature>
<proteinExistence type="predicted"/>
<dbReference type="SUPFAM" id="SSF57701">
    <property type="entry name" value="Zn2/Cys6 DNA-binding domain"/>
    <property type="match status" value="1"/>
</dbReference>
<keyword evidence="5" id="KW-1185">Reference proteome</keyword>
<feature type="region of interest" description="Disordered" evidence="2">
    <location>
        <begin position="401"/>
        <end position="420"/>
    </location>
</feature>
<dbReference type="Gene3D" id="4.10.240.10">
    <property type="entry name" value="Zn(2)-C6 fungal-type DNA-binding domain"/>
    <property type="match status" value="1"/>
</dbReference>
<dbReference type="PROSITE" id="PS00463">
    <property type="entry name" value="ZN2_CY6_FUNGAL_1"/>
    <property type="match status" value="1"/>
</dbReference>
<evidence type="ECO:0000313" key="4">
    <source>
        <dbReference type="EMBL" id="KAK3940198.1"/>
    </source>
</evidence>
<gene>
    <name evidence="4" type="ORF">QBC46DRAFT_128752</name>
</gene>
<reference evidence="5" key="1">
    <citation type="journal article" date="2023" name="Mol. Phylogenet. Evol.">
        <title>Genome-scale phylogeny and comparative genomics of the fungal order Sordariales.</title>
        <authorList>
            <person name="Hensen N."/>
            <person name="Bonometti L."/>
            <person name="Westerberg I."/>
            <person name="Brannstrom I.O."/>
            <person name="Guillou S."/>
            <person name="Cros-Aarteil S."/>
            <person name="Calhoun S."/>
            <person name="Haridas S."/>
            <person name="Kuo A."/>
            <person name="Mondo S."/>
            <person name="Pangilinan J."/>
            <person name="Riley R."/>
            <person name="LaButti K."/>
            <person name="Andreopoulos B."/>
            <person name="Lipzen A."/>
            <person name="Chen C."/>
            <person name="Yan M."/>
            <person name="Daum C."/>
            <person name="Ng V."/>
            <person name="Clum A."/>
            <person name="Steindorff A."/>
            <person name="Ohm R.A."/>
            <person name="Martin F."/>
            <person name="Silar P."/>
            <person name="Natvig D.O."/>
            <person name="Lalanne C."/>
            <person name="Gautier V."/>
            <person name="Ament-Velasquez S.L."/>
            <person name="Kruys A."/>
            <person name="Hutchinson M.I."/>
            <person name="Powell A.J."/>
            <person name="Barry K."/>
            <person name="Miller A.N."/>
            <person name="Grigoriev I.V."/>
            <person name="Debuchy R."/>
            <person name="Gladieux P."/>
            <person name="Hiltunen Thoren M."/>
            <person name="Johannesson H."/>
        </authorList>
    </citation>
    <scope>NUCLEOTIDE SEQUENCE [LARGE SCALE GENOMIC DNA]</scope>
    <source>
        <strain evidence="5">CBS 340.73</strain>
    </source>
</reference>
<evidence type="ECO:0000259" key="3">
    <source>
        <dbReference type="PROSITE" id="PS50048"/>
    </source>
</evidence>
<dbReference type="Pfam" id="PF00172">
    <property type="entry name" value="Zn_clus"/>
    <property type="match status" value="1"/>
</dbReference>
<protein>
    <recommendedName>
        <fullName evidence="3">Zn(2)-C6 fungal-type domain-containing protein</fullName>
    </recommendedName>
</protein>
<organism evidence="4 5">
    <name type="scientific">Diplogelasinospora grovesii</name>
    <dbReference type="NCBI Taxonomy" id="303347"/>
    <lineage>
        <taxon>Eukaryota</taxon>
        <taxon>Fungi</taxon>
        <taxon>Dikarya</taxon>
        <taxon>Ascomycota</taxon>
        <taxon>Pezizomycotina</taxon>
        <taxon>Sordariomycetes</taxon>
        <taxon>Sordariomycetidae</taxon>
        <taxon>Sordariales</taxon>
        <taxon>Diplogelasinosporaceae</taxon>
        <taxon>Diplogelasinospora</taxon>
    </lineage>
</organism>
<dbReference type="GO" id="GO:0000981">
    <property type="term" value="F:DNA-binding transcription factor activity, RNA polymerase II-specific"/>
    <property type="evidence" value="ECO:0007669"/>
    <property type="project" value="InterPro"/>
</dbReference>
<dbReference type="EMBL" id="MU853799">
    <property type="protein sequence ID" value="KAK3940198.1"/>
    <property type="molecule type" value="Genomic_DNA"/>
</dbReference>
<comment type="caution">
    <text evidence="4">The sequence shown here is derived from an EMBL/GenBank/DDBJ whole genome shotgun (WGS) entry which is preliminary data.</text>
</comment>
<evidence type="ECO:0000256" key="2">
    <source>
        <dbReference type="SAM" id="MobiDB-lite"/>
    </source>
</evidence>
<feature type="region of interest" description="Disordered" evidence="2">
    <location>
        <begin position="72"/>
        <end position="109"/>
    </location>
</feature>
<dbReference type="GO" id="GO:0008270">
    <property type="term" value="F:zinc ion binding"/>
    <property type="evidence" value="ECO:0007669"/>
    <property type="project" value="InterPro"/>
</dbReference>
<dbReference type="CDD" id="cd00067">
    <property type="entry name" value="GAL4"/>
    <property type="match status" value="1"/>
</dbReference>